<comment type="subcellular location">
    <subcellularLocation>
        <location evidence="1">Membrane</location>
        <topology evidence="1">Multi-pass membrane protein</topology>
    </subcellularLocation>
</comment>
<dbReference type="GeneID" id="89923832"/>
<evidence type="ECO:0000256" key="5">
    <source>
        <dbReference type="ARBA" id="ARBA00023136"/>
    </source>
</evidence>
<protein>
    <recommendedName>
        <fullName evidence="10">Amino acid transporter</fullName>
    </recommendedName>
</protein>
<dbReference type="EMBL" id="JAVRRT010000003">
    <property type="protein sequence ID" value="KAK5173804.1"/>
    <property type="molecule type" value="Genomic_DNA"/>
</dbReference>
<feature type="transmembrane region" description="Helical" evidence="7">
    <location>
        <begin position="279"/>
        <end position="302"/>
    </location>
</feature>
<dbReference type="GO" id="GO:0016020">
    <property type="term" value="C:membrane"/>
    <property type="evidence" value="ECO:0007669"/>
    <property type="project" value="UniProtKB-SubCell"/>
</dbReference>
<feature type="transmembrane region" description="Helical" evidence="7">
    <location>
        <begin position="168"/>
        <end position="189"/>
    </location>
</feature>
<dbReference type="Pfam" id="PF13520">
    <property type="entry name" value="AA_permease_2"/>
    <property type="match status" value="1"/>
</dbReference>
<evidence type="ECO:0000313" key="8">
    <source>
        <dbReference type="EMBL" id="KAK5173804.1"/>
    </source>
</evidence>
<evidence type="ECO:0000256" key="4">
    <source>
        <dbReference type="ARBA" id="ARBA00022989"/>
    </source>
</evidence>
<keyword evidence="4 7" id="KW-1133">Transmembrane helix</keyword>
<evidence type="ECO:0000256" key="2">
    <source>
        <dbReference type="ARBA" id="ARBA00022448"/>
    </source>
</evidence>
<dbReference type="PANTHER" id="PTHR45649:SF14">
    <property type="entry name" value="GABA PERMEASE"/>
    <property type="match status" value="1"/>
</dbReference>
<dbReference type="RefSeq" id="XP_064662499.1">
    <property type="nucleotide sequence ID" value="XM_064799744.1"/>
</dbReference>
<proteinExistence type="predicted"/>
<gene>
    <name evidence="8" type="ORF">LTR77_002485</name>
</gene>
<keyword evidence="9" id="KW-1185">Reference proteome</keyword>
<feature type="transmembrane region" description="Helical" evidence="7">
    <location>
        <begin position="81"/>
        <end position="101"/>
    </location>
</feature>
<dbReference type="GO" id="GO:0022857">
    <property type="term" value="F:transmembrane transporter activity"/>
    <property type="evidence" value="ECO:0007669"/>
    <property type="project" value="InterPro"/>
</dbReference>
<keyword evidence="5 7" id="KW-0472">Membrane</keyword>
<dbReference type="Gene3D" id="1.20.1740.10">
    <property type="entry name" value="Amino acid/polyamine transporter I"/>
    <property type="match status" value="1"/>
</dbReference>
<name>A0AAV9PIR5_9PEZI</name>
<feature type="transmembrane region" description="Helical" evidence="7">
    <location>
        <begin position="343"/>
        <end position="367"/>
    </location>
</feature>
<dbReference type="Proteomes" id="UP001337655">
    <property type="component" value="Unassembled WGS sequence"/>
</dbReference>
<evidence type="ECO:0000313" key="9">
    <source>
        <dbReference type="Proteomes" id="UP001337655"/>
    </source>
</evidence>
<feature type="transmembrane region" description="Helical" evidence="7">
    <location>
        <begin position="494"/>
        <end position="512"/>
    </location>
</feature>
<evidence type="ECO:0000256" key="3">
    <source>
        <dbReference type="ARBA" id="ARBA00022692"/>
    </source>
</evidence>
<keyword evidence="3 7" id="KW-0812">Transmembrane</keyword>
<accession>A0AAV9PIR5</accession>
<keyword evidence="2" id="KW-0813">Transport</keyword>
<dbReference type="PANTHER" id="PTHR45649">
    <property type="entry name" value="AMINO-ACID PERMEASE BAT1"/>
    <property type="match status" value="1"/>
</dbReference>
<evidence type="ECO:0000256" key="7">
    <source>
        <dbReference type="SAM" id="Phobius"/>
    </source>
</evidence>
<feature type="transmembrane region" description="Helical" evidence="7">
    <location>
        <begin position="240"/>
        <end position="258"/>
    </location>
</feature>
<feature type="transmembrane region" description="Helical" evidence="7">
    <location>
        <begin position="130"/>
        <end position="153"/>
    </location>
</feature>
<dbReference type="PIRSF" id="PIRSF006060">
    <property type="entry name" value="AA_transporter"/>
    <property type="match status" value="1"/>
</dbReference>
<reference evidence="8 9" key="1">
    <citation type="submission" date="2023-08" db="EMBL/GenBank/DDBJ databases">
        <title>Black Yeasts Isolated from many extreme environments.</title>
        <authorList>
            <person name="Coleine C."/>
            <person name="Stajich J.E."/>
            <person name="Selbmann L."/>
        </authorList>
    </citation>
    <scope>NUCLEOTIDE SEQUENCE [LARGE SCALE GENOMIC DNA]</scope>
    <source>
        <strain evidence="8 9">CCFEE 5935</strain>
    </source>
</reference>
<dbReference type="AlphaFoldDB" id="A0AAV9PIR5"/>
<feature type="transmembrane region" description="Helical" evidence="7">
    <location>
        <begin position="460"/>
        <end position="482"/>
    </location>
</feature>
<feature type="compositionally biased region" description="Low complexity" evidence="6">
    <location>
        <begin position="18"/>
        <end position="31"/>
    </location>
</feature>
<feature type="transmembrane region" description="Helical" evidence="7">
    <location>
        <begin position="412"/>
        <end position="439"/>
    </location>
</feature>
<feature type="transmembrane region" description="Helical" evidence="7">
    <location>
        <begin position="388"/>
        <end position="406"/>
    </location>
</feature>
<evidence type="ECO:0008006" key="10">
    <source>
        <dbReference type="Google" id="ProtNLM"/>
    </source>
</evidence>
<feature type="region of interest" description="Disordered" evidence="6">
    <location>
        <begin position="1"/>
        <end position="36"/>
    </location>
</feature>
<evidence type="ECO:0000256" key="6">
    <source>
        <dbReference type="SAM" id="MobiDB-lite"/>
    </source>
</evidence>
<sequence>MAKGAVNDSSTEVVELGNLRSSPERSPSSNEDPVVKIGHKPTVPRTLDKLIGLIGVNSSVVCPWPNFYFVAALNLGNGGSLGLLVGTIAATVGMAPVYLSLAEKMRKYPTAGGQYHWDAALAPPSIRKSLSYMCCCILTFTWLTFLGAAAWLFGLDVSAIYLLHTGEYHTWITFVAAVCVQLFALLVNVTWGKHMNLPETLVLVVHIVAFLLLLSLLAFAHSTGTVTSDFTITSATGWSPSFAALLSVLYATNSLAGFDCAAHIAEDTVDAGRRIPKSLLWSTSANALLCIVVALLICLTAGDVNALFAGPYGGSLHPIGSIIQLAANAARGNTALASAPFGLILPIIIMCCINTTAAASRMVFSFIRDDRNPVVQRWMASDLEKEQVPRITIVLTALSPMIWLWLNFVSSAGFLALGSQVTLSLASTYMLALSCSLYSRFYHPDLLGAESNGIFQLGKFWGSVCDTVGLCFLSLVWVLAWFPFTTPVDVAGINYAPIIVAGVVFLGMLYYATYSHKNYRNPSPDESGNYHA</sequence>
<feature type="transmembrane region" description="Helical" evidence="7">
    <location>
        <begin position="50"/>
        <end position="69"/>
    </location>
</feature>
<dbReference type="InterPro" id="IPR002293">
    <property type="entry name" value="AA/rel_permease1"/>
</dbReference>
<evidence type="ECO:0000256" key="1">
    <source>
        <dbReference type="ARBA" id="ARBA00004141"/>
    </source>
</evidence>
<feature type="transmembrane region" description="Helical" evidence="7">
    <location>
        <begin position="201"/>
        <end position="220"/>
    </location>
</feature>
<comment type="caution">
    <text evidence="8">The sequence shown here is derived from an EMBL/GenBank/DDBJ whole genome shotgun (WGS) entry which is preliminary data.</text>
</comment>
<organism evidence="8 9">
    <name type="scientific">Saxophila tyrrhenica</name>
    <dbReference type="NCBI Taxonomy" id="1690608"/>
    <lineage>
        <taxon>Eukaryota</taxon>
        <taxon>Fungi</taxon>
        <taxon>Dikarya</taxon>
        <taxon>Ascomycota</taxon>
        <taxon>Pezizomycotina</taxon>
        <taxon>Dothideomycetes</taxon>
        <taxon>Dothideomycetidae</taxon>
        <taxon>Mycosphaerellales</taxon>
        <taxon>Extremaceae</taxon>
        <taxon>Saxophila</taxon>
    </lineage>
</organism>